<feature type="transmembrane region" description="Helical" evidence="6">
    <location>
        <begin position="282"/>
        <end position="304"/>
    </location>
</feature>
<feature type="transmembrane region" description="Helical" evidence="6">
    <location>
        <begin position="6"/>
        <end position="26"/>
    </location>
</feature>
<dbReference type="PANTHER" id="PTHR10010:SF46">
    <property type="entry name" value="SODIUM-DEPENDENT PHOSPHATE TRANSPORT PROTEIN 2B"/>
    <property type="match status" value="1"/>
</dbReference>
<feature type="transmembrane region" description="Helical" evidence="6">
    <location>
        <begin position="134"/>
        <end position="156"/>
    </location>
</feature>
<dbReference type="EMBL" id="AP019860">
    <property type="protein sequence ID" value="BBM83238.1"/>
    <property type="molecule type" value="Genomic_DNA"/>
</dbReference>
<feature type="transmembrane region" description="Helical" evidence="6">
    <location>
        <begin position="177"/>
        <end position="202"/>
    </location>
</feature>
<dbReference type="InterPro" id="IPR003841">
    <property type="entry name" value="Na/Pi_transpt"/>
</dbReference>
<dbReference type="Pfam" id="PF02690">
    <property type="entry name" value="Na_Pi_cotrans"/>
    <property type="match status" value="2"/>
</dbReference>
<evidence type="ECO:0000256" key="2">
    <source>
        <dbReference type="ARBA" id="ARBA00022475"/>
    </source>
</evidence>
<dbReference type="OrthoDB" id="9763003at2"/>
<organism evidence="7 8">
    <name type="scientific">Uabimicrobium amorphum</name>
    <dbReference type="NCBI Taxonomy" id="2596890"/>
    <lineage>
        <taxon>Bacteria</taxon>
        <taxon>Pseudomonadati</taxon>
        <taxon>Planctomycetota</taxon>
        <taxon>Candidatus Uabimicrobiia</taxon>
        <taxon>Candidatus Uabimicrobiales</taxon>
        <taxon>Candidatus Uabimicrobiaceae</taxon>
        <taxon>Candidatus Uabimicrobium</taxon>
    </lineage>
</organism>
<evidence type="ECO:0000256" key="5">
    <source>
        <dbReference type="ARBA" id="ARBA00023136"/>
    </source>
</evidence>
<protein>
    <submittedName>
        <fullName evidence="7">Sodium:phosphate symporter</fullName>
    </submittedName>
</protein>
<evidence type="ECO:0000313" key="8">
    <source>
        <dbReference type="Proteomes" id="UP000326354"/>
    </source>
</evidence>
<sequence length="399" mass="44191">MNTDWMQVVGGFGLFLLSLRLLNRILEKSIANSIKPLLKKVLSNRFFSMVIGCVSTIFVQASSITIIAAMGLLGTSLITLEQSFLVMLGATLGTTIKSWFFAIAIHKYGLAIVGISSIFLVLLRRPFLRECVEALLAIGLAFLALHLLYQGLQPIVTQQWTQELLRKYTQQSSITSLLLVVASGCFITMLVQSSSTIVFLVLELARQGFVDYPMGAALILGANIGTTITPIIASLEYDRNVKRLAISHLVIKLLGVMITLSFFSSFLLLVDAIVPGDVGDAALLHLAAVHTIFNFLNVCLWGLLSTVVVKILFQLIPSQSYDQESQSILPMRVRRMLARHPQHAFREIDKQISRLKDMTKSLADHSLEMLTDGVNGQKLPTRCYYNVVLRALKRSSMIC</sequence>
<evidence type="ECO:0000256" key="4">
    <source>
        <dbReference type="ARBA" id="ARBA00022989"/>
    </source>
</evidence>
<dbReference type="GO" id="GO:0005436">
    <property type="term" value="F:sodium:phosphate symporter activity"/>
    <property type="evidence" value="ECO:0007669"/>
    <property type="project" value="InterPro"/>
</dbReference>
<dbReference type="AlphaFoldDB" id="A0A5S9IJY2"/>
<evidence type="ECO:0000256" key="1">
    <source>
        <dbReference type="ARBA" id="ARBA00004651"/>
    </source>
</evidence>
<keyword evidence="3 6" id="KW-0812">Transmembrane</keyword>
<keyword evidence="4 6" id="KW-1133">Transmembrane helix</keyword>
<keyword evidence="8" id="KW-1185">Reference proteome</keyword>
<gene>
    <name evidence="7" type="ORF">UABAM_01589</name>
</gene>
<feature type="transmembrane region" description="Helical" evidence="6">
    <location>
        <begin position="110"/>
        <end position="128"/>
    </location>
</feature>
<reference evidence="7 8" key="1">
    <citation type="submission" date="2019-08" db="EMBL/GenBank/DDBJ databases">
        <title>Complete genome sequence of Candidatus Uab amorphum.</title>
        <authorList>
            <person name="Shiratori T."/>
            <person name="Suzuki S."/>
            <person name="Kakizawa Y."/>
            <person name="Ishida K."/>
        </authorList>
    </citation>
    <scope>NUCLEOTIDE SEQUENCE [LARGE SCALE GENOMIC DNA]</scope>
    <source>
        <strain evidence="7 8">SRT547</strain>
    </source>
</reference>
<accession>A0A5S9IJY2</accession>
<evidence type="ECO:0000256" key="6">
    <source>
        <dbReference type="SAM" id="Phobius"/>
    </source>
</evidence>
<keyword evidence="5 6" id="KW-0472">Membrane</keyword>
<dbReference type="GO" id="GO:0005886">
    <property type="term" value="C:plasma membrane"/>
    <property type="evidence" value="ECO:0007669"/>
    <property type="project" value="UniProtKB-SubCell"/>
</dbReference>
<dbReference type="NCBIfam" id="NF037997">
    <property type="entry name" value="Na_Pi_symport"/>
    <property type="match status" value="1"/>
</dbReference>
<dbReference type="KEGG" id="uam:UABAM_01589"/>
<comment type="subcellular location">
    <subcellularLocation>
        <location evidence="1">Cell membrane</location>
        <topology evidence="1">Multi-pass membrane protein</topology>
    </subcellularLocation>
</comment>
<dbReference type="RefSeq" id="WP_151967447.1">
    <property type="nucleotide sequence ID" value="NZ_AP019860.1"/>
</dbReference>
<name>A0A5S9IJY2_UABAM</name>
<evidence type="ECO:0000313" key="7">
    <source>
        <dbReference type="EMBL" id="BBM83238.1"/>
    </source>
</evidence>
<feature type="transmembrane region" description="Helical" evidence="6">
    <location>
        <begin position="249"/>
        <end position="270"/>
    </location>
</feature>
<keyword evidence="2" id="KW-1003">Cell membrane</keyword>
<feature type="transmembrane region" description="Helical" evidence="6">
    <location>
        <begin position="214"/>
        <end position="237"/>
    </location>
</feature>
<dbReference type="Proteomes" id="UP000326354">
    <property type="component" value="Chromosome"/>
</dbReference>
<feature type="transmembrane region" description="Helical" evidence="6">
    <location>
        <begin position="46"/>
        <end position="72"/>
    </location>
</feature>
<dbReference type="PANTHER" id="PTHR10010">
    <property type="entry name" value="SOLUTE CARRIER FAMILY 34 SODIUM PHOSPHATE , MEMBER 2-RELATED"/>
    <property type="match status" value="1"/>
</dbReference>
<proteinExistence type="predicted"/>
<dbReference type="GO" id="GO:0044341">
    <property type="term" value="P:sodium-dependent phosphate transport"/>
    <property type="evidence" value="ECO:0007669"/>
    <property type="project" value="InterPro"/>
</dbReference>
<evidence type="ECO:0000256" key="3">
    <source>
        <dbReference type="ARBA" id="ARBA00022692"/>
    </source>
</evidence>